<name>A0ABR2SV88_9ROSI</name>
<dbReference type="InterPro" id="IPR034751">
    <property type="entry name" value="Yippee"/>
</dbReference>
<evidence type="ECO:0000313" key="2">
    <source>
        <dbReference type="EMBL" id="KAK9029142.1"/>
    </source>
</evidence>
<sequence length="167" mass="19136">MSNLFYIKPPIPHSPSKKLESISQLKIKKPQTHRMAEWPPNTSRLPMDAESGFFLCTHCRNHLAPLNDCVGYIAWPGTAPGYLCRSVVNVRADHLSTRWFRYHLPVVYIRCKGCNRAIGEKIHFCDPPTNDVYEGNYVLHLDHVLYWDGCDLRDAASHEPVYDNSSP</sequence>
<dbReference type="PROSITE" id="PS51792">
    <property type="entry name" value="YIPPEE"/>
    <property type="match status" value="1"/>
</dbReference>
<dbReference type="EMBL" id="JBBPBN010000011">
    <property type="protein sequence ID" value="KAK9029142.1"/>
    <property type="molecule type" value="Genomic_DNA"/>
</dbReference>
<accession>A0ABR2SV88</accession>
<feature type="domain" description="Yippee" evidence="1">
    <location>
        <begin position="52"/>
        <end position="148"/>
    </location>
</feature>
<proteinExistence type="predicted"/>
<comment type="caution">
    <text evidence="2">The sequence shown here is derived from an EMBL/GenBank/DDBJ whole genome shotgun (WGS) entry which is preliminary data.</text>
</comment>
<evidence type="ECO:0000313" key="3">
    <source>
        <dbReference type="Proteomes" id="UP001396334"/>
    </source>
</evidence>
<evidence type="ECO:0000259" key="1">
    <source>
        <dbReference type="PROSITE" id="PS51792"/>
    </source>
</evidence>
<dbReference type="Proteomes" id="UP001396334">
    <property type="component" value="Unassembled WGS sequence"/>
</dbReference>
<protein>
    <recommendedName>
        <fullName evidence="1">Yippee domain-containing protein</fullName>
    </recommendedName>
</protein>
<keyword evidence="3" id="KW-1185">Reference proteome</keyword>
<gene>
    <name evidence="2" type="ORF">V6N11_026265</name>
</gene>
<reference evidence="2 3" key="1">
    <citation type="journal article" date="2024" name="G3 (Bethesda)">
        <title>Genome assembly of Hibiscus sabdariffa L. provides insights into metabolisms of medicinal natural products.</title>
        <authorList>
            <person name="Kim T."/>
        </authorList>
    </citation>
    <scope>NUCLEOTIDE SEQUENCE [LARGE SCALE GENOMIC DNA]</scope>
    <source>
        <strain evidence="2">TK-2024</strain>
        <tissue evidence="2">Old leaves</tissue>
    </source>
</reference>
<organism evidence="2 3">
    <name type="scientific">Hibiscus sabdariffa</name>
    <name type="common">roselle</name>
    <dbReference type="NCBI Taxonomy" id="183260"/>
    <lineage>
        <taxon>Eukaryota</taxon>
        <taxon>Viridiplantae</taxon>
        <taxon>Streptophyta</taxon>
        <taxon>Embryophyta</taxon>
        <taxon>Tracheophyta</taxon>
        <taxon>Spermatophyta</taxon>
        <taxon>Magnoliopsida</taxon>
        <taxon>eudicotyledons</taxon>
        <taxon>Gunneridae</taxon>
        <taxon>Pentapetalae</taxon>
        <taxon>rosids</taxon>
        <taxon>malvids</taxon>
        <taxon>Malvales</taxon>
        <taxon>Malvaceae</taxon>
        <taxon>Malvoideae</taxon>
        <taxon>Hibiscus</taxon>
    </lineage>
</organism>